<evidence type="ECO:0000313" key="3">
    <source>
        <dbReference type="Proteomes" id="UP001334732"/>
    </source>
</evidence>
<name>A0ABZ1CKW7_9PROT</name>
<dbReference type="EMBL" id="CP141769">
    <property type="protein sequence ID" value="WRS38568.1"/>
    <property type="molecule type" value="Genomic_DNA"/>
</dbReference>
<dbReference type="SUPFAM" id="SSF52833">
    <property type="entry name" value="Thioredoxin-like"/>
    <property type="match status" value="1"/>
</dbReference>
<accession>A0ABZ1CKW7</accession>
<organism evidence="2 3">
    <name type="scientific">Thiobacillus sedimenti</name>
    <dbReference type="NCBI Taxonomy" id="3110231"/>
    <lineage>
        <taxon>Bacteria</taxon>
        <taxon>Pseudomonadati</taxon>
        <taxon>Pseudomonadota</taxon>
        <taxon>Betaproteobacteria</taxon>
        <taxon>Nitrosomonadales</taxon>
        <taxon>Thiobacillaceae</taxon>
        <taxon>Thiobacillus</taxon>
    </lineage>
</organism>
<dbReference type="InterPro" id="IPR036249">
    <property type="entry name" value="Thioredoxin-like_sf"/>
</dbReference>
<dbReference type="Pfam" id="PF01323">
    <property type="entry name" value="DSBA"/>
    <property type="match status" value="1"/>
</dbReference>
<evidence type="ECO:0000259" key="1">
    <source>
        <dbReference type="Pfam" id="PF01323"/>
    </source>
</evidence>
<sequence>MSPPILWYFADPMCSWCWGFTPVIEAVRDAYRERMKIALVLGGLRHDTTPMSPAQRDEILHHWHAVQARTGQPFRFDGALPPGFVYDTEPACRAVATVAGFNPSLTFPMFKAIQTAFYAQGRDVTQPDVLADVAAETGVSRGAFRSAFDGEAARHRTQAHFRHARQAGVRGFPTLIVQHDAKLDTLSQGCESLESVRAAIDATLPSAA</sequence>
<dbReference type="Gene3D" id="1.10.472.60">
    <property type="entry name" value="putative protein disulfide isomerase domain"/>
    <property type="match status" value="1"/>
</dbReference>
<feature type="domain" description="DSBA-like thioredoxin" evidence="1">
    <location>
        <begin position="8"/>
        <end position="199"/>
    </location>
</feature>
<gene>
    <name evidence="2" type="ORF">VA613_11205</name>
</gene>
<dbReference type="Proteomes" id="UP001334732">
    <property type="component" value="Chromosome"/>
</dbReference>
<dbReference type="RefSeq" id="WP_324779099.1">
    <property type="nucleotide sequence ID" value="NZ_CP141769.1"/>
</dbReference>
<reference evidence="2 3" key="1">
    <citation type="submission" date="2023-12" db="EMBL/GenBank/DDBJ databases">
        <title>Thiobacillus sedimentum sp. nov., a chemolithoautotrophic sulfur-oxidizing bacterium isolated from freshwater sediment.</title>
        <authorList>
            <person name="Luo J."/>
            <person name="Dai C."/>
        </authorList>
    </citation>
    <scope>NUCLEOTIDE SEQUENCE [LARGE SCALE GENOMIC DNA]</scope>
    <source>
        <strain evidence="2 3">SCUT-2</strain>
    </source>
</reference>
<dbReference type="PANTHER" id="PTHR13887">
    <property type="entry name" value="GLUTATHIONE S-TRANSFERASE KAPPA"/>
    <property type="match status" value="1"/>
</dbReference>
<dbReference type="PANTHER" id="PTHR13887:SF54">
    <property type="entry name" value="DSBA FAMILY PROTEIN"/>
    <property type="match status" value="1"/>
</dbReference>
<evidence type="ECO:0000313" key="2">
    <source>
        <dbReference type="EMBL" id="WRS38568.1"/>
    </source>
</evidence>
<dbReference type="CDD" id="cd03025">
    <property type="entry name" value="DsbA_FrnE_like"/>
    <property type="match status" value="1"/>
</dbReference>
<keyword evidence="3" id="KW-1185">Reference proteome</keyword>
<protein>
    <submittedName>
        <fullName evidence="2">DsbA family protein</fullName>
    </submittedName>
</protein>
<dbReference type="InterPro" id="IPR001853">
    <property type="entry name" value="DSBA-like_thioredoxin_dom"/>
</dbReference>
<dbReference type="Gene3D" id="3.40.30.10">
    <property type="entry name" value="Glutaredoxin"/>
    <property type="match status" value="1"/>
</dbReference>
<proteinExistence type="predicted"/>